<sequence>MSPSGCEPANHRHGKENCKTVANTNCILLDIRFERKTSTKKGVSLLLANSFGTREVASLLEFFAFRPIQIYVLTLKLSSDENSILSSLKKSLDFEGTDSVSYTKCVAAVELSLLKFLKEEVVESRDKDEQK</sequence>
<proteinExistence type="predicted"/>
<protein>
    <submittedName>
        <fullName evidence="1">Uncharacterized protein</fullName>
    </submittedName>
</protein>
<organism evidence="1 2">
    <name type="scientific">Polyplax serrata</name>
    <name type="common">Common mouse louse</name>
    <dbReference type="NCBI Taxonomy" id="468196"/>
    <lineage>
        <taxon>Eukaryota</taxon>
        <taxon>Metazoa</taxon>
        <taxon>Ecdysozoa</taxon>
        <taxon>Arthropoda</taxon>
        <taxon>Hexapoda</taxon>
        <taxon>Insecta</taxon>
        <taxon>Pterygota</taxon>
        <taxon>Neoptera</taxon>
        <taxon>Paraneoptera</taxon>
        <taxon>Psocodea</taxon>
        <taxon>Troctomorpha</taxon>
        <taxon>Phthiraptera</taxon>
        <taxon>Anoplura</taxon>
        <taxon>Polyplacidae</taxon>
        <taxon>Polyplax</taxon>
    </lineage>
</organism>
<accession>A0ABR1AXM6</accession>
<evidence type="ECO:0000313" key="2">
    <source>
        <dbReference type="Proteomes" id="UP001359485"/>
    </source>
</evidence>
<evidence type="ECO:0000313" key="1">
    <source>
        <dbReference type="EMBL" id="KAK6630727.1"/>
    </source>
</evidence>
<dbReference type="EMBL" id="JAWJWF010000007">
    <property type="protein sequence ID" value="KAK6630727.1"/>
    <property type="molecule type" value="Genomic_DNA"/>
</dbReference>
<name>A0ABR1AXM6_POLSC</name>
<reference evidence="1 2" key="1">
    <citation type="submission" date="2023-09" db="EMBL/GenBank/DDBJ databases">
        <title>Genomes of two closely related lineages of the louse Polyplax serrata with different host specificities.</title>
        <authorList>
            <person name="Martinu J."/>
            <person name="Tarabai H."/>
            <person name="Stefka J."/>
            <person name="Hypsa V."/>
        </authorList>
    </citation>
    <scope>NUCLEOTIDE SEQUENCE [LARGE SCALE GENOMIC DNA]</scope>
    <source>
        <strain evidence="1">98ZLc_SE</strain>
    </source>
</reference>
<comment type="caution">
    <text evidence="1">The sequence shown here is derived from an EMBL/GenBank/DDBJ whole genome shotgun (WGS) entry which is preliminary data.</text>
</comment>
<keyword evidence="2" id="KW-1185">Reference proteome</keyword>
<dbReference type="Proteomes" id="UP001359485">
    <property type="component" value="Unassembled WGS sequence"/>
</dbReference>
<gene>
    <name evidence="1" type="ORF">RUM44_002896</name>
</gene>